<accession>A0ABQ9H0Z8</accession>
<proteinExistence type="predicted"/>
<organism evidence="2 3">
    <name type="scientific">Dryococelus australis</name>
    <dbReference type="NCBI Taxonomy" id="614101"/>
    <lineage>
        <taxon>Eukaryota</taxon>
        <taxon>Metazoa</taxon>
        <taxon>Ecdysozoa</taxon>
        <taxon>Arthropoda</taxon>
        <taxon>Hexapoda</taxon>
        <taxon>Insecta</taxon>
        <taxon>Pterygota</taxon>
        <taxon>Neoptera</taxon>
        <taxon>Polyneoptera</taxon>
        <taxon>Phasmatodea</taxon>
        <taxon>Verophasmatodea</taxon>
        <taxon>Anareolatae</taxon>
        <taxon>Phasmatidae</taxon>
        <taxon>Eurycanthinae</taxon>
        <taxon>Dryococelus</taxon>
    </lineage>
</organism>
<reference evidence="2 3" key="1">
    <citation type="submission" date="2023-02" db="EMBL/GenBank/DDBJ databases">
        <title>LHISI_Scaffold_Assembly.</title>
        <authorList>
            <person name="Stuart O.P."/>
            <person name="Cleave R."/>
            <person name="Magrath M.J.L."/>
            <person name="Mikheyev A.S."/>
        </authorList>
    </citation>
    <scope>NUCLEOTIDE SEQUENCE [LARGE SCALE GENOMIC DNA]</scope>
    <source>
        <strain evidence="2">Daus_M_001</strain>
        <tissue evidence="2">Leg muscle</tissue>
    </source>
</reference>
<name>A0ABQ9H0Z8_9NEOP</name>
<keyword evidence="3" id="KW-1185">Reference proteome</keyword>
<gene>
    <name evidence="2" type="ORF">PR048_022442</name>
</gene>
<feature type="region of interest" description="Disordered" evidence="1">
    <location>
        <begin position="274"/>
        <end position="329"/>
    </location>
</feature>
<protein>
    <submittedName>
        <fullName evidence="2">Uncharacterized protein</fullName>
    </submittedName>
</protein>
<dbReference type="Proteomes" id="UP001159363">
    <property type="component" value="Chromosome 7"/>
</dbReference>
<comment type="caution">
    <text evidence="2">The sequence shown here is derived from an EMBL/GenBank/DDBJ whole genome shotgun (WGS) entry which is preliminary data.</text>
</comment>
<evidence type="ECO:0000256" key="1">
    <source>
        <dbReference type="SAM" id="MobiDB-lite"/>
    </source>
</evidence>
<evidence type="ECO:0000313" key="3">
    <source>
        <dbReference type="Proteomes" id="UP001159363"/>
    </source>
</evidence>
<sequence>MPLVGGFSRGSPVSPVHLFRSCSTLTSTTRIGSQDLRQQAANLSIRDAITQIPASLVPAEIPSAMLRTRALWRANIGHCVSSRGVFSLHGFSQGRRTTGMYGLRQSAFSSDFGLRFKLSLPSTEFPAGLRFSSAAISVVEHRPSPAKISPTHPYTPILLWRTNCFIPRQNSFLDVANSLRCKSVVALRELEPDFECIPPRSKLRSPKCQPSHRIASQKSTRATGVGVMAIFRHGAFNFRQHVSHRIQVWRSGRHARVATPHASQHLEDRVCGSAPEWKGGGNGRTHRPTASSGTIPTCENPGVTRPGIEPSLPCWEESRLTAQPPWPQG</sequence>
<feature type="compositionally biased region" description="Polar residues" evidence="1">
    <location>
        <begin position="288"/>
        <end position="297"/>
    </location>
</feature>
<dbReference type="EMBL" id="JARBHB010000008">
    <property type="protein sequence ID" value="KAJ8877979.1"/>
    <property type="molecule type" value="Genomic_DNA"/>
</dbReference>
<evidence type="ECO:0000313" key="2">
    <source>
        <dbReference type="EMBL" id="KAJ8877979.1"/>
    </source>
</evidence>